<protein>
    <submittedName>
        <fullName evidence="1">Uncharacterized protein</fullName>
    </submittedName>
</protein>
<dbReference type="Proteomes" id="UP000238916">
    <property type="component" value="Unassembled WGS sequence"/>
</dbReference>
<name>A0A2U3LYP7_9FIRM</name>
<reference evidence="2" key="1">
    <citation type="submission" date="2018-02" db="EMBL/GenBank/DDBJ databases">
        <authorList>
            <person name="Hausmann B."/>
        </authorList>
    </citation>
    <scope>NUCLEOTIDE SEQUENCE [LARGE SCALE GENOMIC DNA]</scope>
    <source>
        <strain evidence="2">Peat soil MAG SbF1</strain>
    </source>
</reference>
<dbReference type="InterPro" id="IPR013324">
    <property type="entry name" value="RNA_pol_sigma_r3/r4-like"/>
</dbReference>
<sequence>MDVLEYCITLLEPRLSEVITDMFINKMPWAELCDKYYVSQPMLCKYRRKAIEKLAKMLDGKTGGLELVK</sequence>
<dbReference type="SUPFAM" id="SSF88659">
    <property type="entry name" value="Sigma3 and sigma4 domains of RNA polymerase sigma factors"/>
    <property type="match status" value="1"/>
</dbReference>
<dbReference type="AlphaFoldDB" id="A0A2U3LYP7"/>
<dbReference type="EMBL" id="OMOF01000950">
    <property type="protein sequence ID" value="SPF56954.1"/>
    <property type="molecule type" value="Genomic_DNA"/>
</dbReference>
<gene>
    <name evidence="1" type="ORF">SBF1_9540003</name>
</gene>
<evidence type="ECO:0000313" key="1">
    <source>
        <dbReference type="EMBL" id="SPF56954.1"/>
    </source>
</evidence>
<proteinExistence type="predicted"/>
<organism evidence="1 2">
    <name type="scientific">Candidatus Desulfosporosinus infrequens</name>
    <dbReference type="NCBI Taxonomy" id="2043169"/>
    <lineage>
        <taxon>Bacteria</taxon>
        <taxon>Bacillati</taxon>
        <taxon>Bacillota</taxon>
        <taxon>Clostridia</taxon>
        <taxon>Eubacteriales</taxon>
        <taxon>Desulfitobacteriaceae</taxon>
        <taxon>Desulfosporosinus</taxon>
    </lineage>
</organism>
<evidence type="ECO:0000313" key="2">
    <source>
        <dbReference type="Proteomes" id="UP000238916"/>
    </source>
</evidence>
<accession>A0A2U3LYP7</accession>